<dbReference type="GeneTree" id="ENSGT00390000000417"/>
<dbReference type="Proteomes" id="UP000694397">
    <property type="component" value="Chromosome 10"/>
</dbReference>
<dbReference type="Gene3D" id="1.20.120.1630">
    <property type="match status" value="1"/>
</dbReference>
<feature type="region of interest" description="Disordered" evidence="7">
    <location>
        <begin position="1"/>
        <end position="30"/>
    </location>
</feature>
<keyword evidence="6" id="KW-0153">Cholesterol metabolism</keyword>
<evidence type="ECO:0000256" key="3">
    <source>
        <dbReference type="ARBA" id="ARBA00022692"/>
    </source>
</evidence>
<dbReference type="AlphaFoldDB" id="A0A8C9UZW3"/>
<keyword evidence="6" id="KW-0444">Lipid biosynthesis</keyword>
<dbReference type="GO" id="GO:0005637">
    <property type="term" value="C:nuclear inner membrane"/>
    <property type="evidence" value="ECO:0007669"/>
    <property type="project" value="TreeGrafter"/>
</dbReference>
<keyword evidence="6" id="KW-0756">Sterol biosynthesis</keyword>
<keyword evidence="6" id="KW-0753">Steroid metabolism</keyword>
<evidence type="ECO:0000256" key="4">
    <source>
        <dbReference type="ARBA" id="ARBA00022989"/>
    </source>
</evidence>
<dbReference type="PANTHER" id="PTHR21257">
    <property type="entry name" value="DELTA(14)-STEROL REDUCTASE"/>
    <property type="match status" value="1"/>
</dbReference>
<feature type="transmembrane region" description="Helical" evidence="6">
    <location>
        <begin position="326"/>
        <end position="347"/>
    </location>
</feature>
<comment type="similarity">
    <text evidence="2 6">Belongs to the ERG4/ERG24 family.</text>
</comment>
<dbReference type="OrthoDB" id="5326588at2759"/>
<comment type="function">
    <text evidence="6">Catalyzes the reduction of the C14-unsaturated bond of lanosterol, as part of the metabolic pathway leading to cholesterol biosynthesis.</text>
</comment>
<dbReference type="GO" id="GO:0005789">
    <property type="term" value="C:endoplasmic reticulum membrane"/>
    <property type="evidence" value="ECO:0007669"/>
    <property type="project" value="UniProtKB-SubCell"/>
</dbReference>
<gene>
    <name evidence="8" type="primary">si:ch1073-429i10.1</name>
</gene>
<feature type="transmembrane region" description="Helical" evidence="6">
    <location>
        <begin position="140"/>
        <end position="159"/>
    </location>
</feature>
<evidence type="ECO:0000256" key="5">
    <source>
        <dbReference type="ARBA" id="ARBA00023136"/>
    </source>
</evidence>
<keyword evidence="6" id="KW-0256">Endoplasmic reticulum</keyword>
<comment type="catalytic activity">
    <reaction evidence="6">
        <text>4,4-dimethyl-5alpha-cholesta-8,24-dien-3beta-ol + NADP(+) = 4,4-dimethyl-5alpha-cholesta-8,14,24-trien-3beta-ol + NADPH + H(+)</text>
        <dbReference type="Rhea" id="RHEA:18561"/>
        <dbReference type="ChEBI" id="CHEBI:15378"/>
        <dbReference type="ChEBI" id="CHEBI:17813"/>
        <dbReference type="ChEBI" id="CHEBI:18364"/>
        <dbReference type="ChEBI" id="CHEBI:57783"/>
        <dbReference type="ChEBI" id="CHEBI:58349"/>
        <dbReference type="EC" id="1.3.1.70"/>
    </reaction>
</comment>
<dbReference type="EC" id="1.3.1.70" evidence="6"/>
<reference evidence="8" key="3">
    <citation type="submission" date="2025-09" db="UniProtKB">
        <authorList>
            <consortium name="Ensembl"/>
        </authorList>
    </citation>
    <scope>IDENTIFICATION</scope>
</reference>
<feature type="transmembrane region" description="Helical" evidence="6">
    <location>
        <begin position="233"/>
        <end position="252"/>
    </location>
</feature>
<feature type="transmembrane region" description="Helical" evidence="6">
    <location>
        <begin position="258"/>
        <end position="276"/>
    </location>
</feature>
<accession>A0A8C9UZW3</accession>
<reference evidence="8 9" key="1">
    <citation type="submission" date="2019-04" db="EMBL/GenBank/DDBJ databases">
        <authorList>
            <consortium name="Wellcome Sanger Institute Data Sharing"/>
        </authorList>
    </citation>
    <scope>NUCLEOTIDE SEQUENCE [LARGE SCALE GENOMIC DNA]</scope>
</reference>
<keyword evidence="5 6" id="KW-0472">Membrane</keyword>
<comment type="subcellular location">
    <subcellularLocation>
        <location evidence="6">Endoplasmic reticulum membrane</location>
        <topology evidence="6">Multi-pass membrane protein</topology>
    </subcellularLocation>
    <subcellularLocation>
        <location evidence="1">Membrane</location>
        <topology evidence="1">Multi-pass membrane protein</topology>
    </subcellularLocation>
    <subcellularLocation>
        <location evidence="6">Microsome membrane</location>
        <topology evidence="6">Multi-pass membrane protein</topology>
    </subcellularLocation>
</comment>
<keyword evidence="9" id="KW-1185">Reference proteome</keyword>
<keyword evidence="6" id="KW-0152">Cholesterol biosynthesis</keyword>
<evidence type="ECO:0000256" key="2">
    <source>
        <dbReference type="ARBA" id="ARBA00005402"/>
    </source>
</evidence>
<comment type="pathway">
    <text evidence="6">Steroid biosynthesis; cholesterol biosynthesis.</text>
</comment>
<keyword evidence="6" id="KW-0560">Oxidoreductase</keyword>
<dbReference type="GeneID" id="108928614"/>
<protein>
    <recommendedName>
        <fullName evidence="6">Delta(14)-sterol reductase TM7SF2</fullName>
        <shortName evidence="6">Delta-14-SR</shortName>
        <ecNumber evidence="6">1.3.1.70</ecNumber>
    </recommendedName>
    <alternativeName>
        <fullName evidence="6">3-beta-hydroxysterol Delta (14)-reductase</fullName>
    </alternativeName>
    <alternativeName>
        <fullName evidence="6">C-14 sterol reductase</fullName>
    </alternativeName>
    <alternativeName>
        <fullName evidence="6">Sterol C14-reductase</fullName>
    </alternativeName>
    <alternativeName>
        <fullName evidence="6">Transmembrane 7 superfamily member 2</fullName>
    </alternativeName>
</protein>
<reference evidence="8" key="2">
    <citation type="submission" date="2025-08" db="UniProtKB">
        <authorList>
            <consortium name="Ensembl"/>
        </authorList>
    </citation>
    <scope>IDENTIFICATION</scope>
</reference>
<sequence length="459" mass="51676">MKHGTMPVSSVQRSTFDDSESLNGHSGQETTPRGLSQFLLMLILSRAFDRRPLVFVFTFSDLLLLCIFLPALLLLVLDGCRAPAEPWFFSGAGMAQLWDWGALQLVVLFTVLQGALYYLPFGKVAEGKVGHGGTCIKYSMNGLHALVVTVLLVAGLWHHGSFQGAAISSRVPQLVTASTAVALVLSIAVYLRSFTVLPQQLVNYGTKGNFLQEFALGREMDPSVGKVDLKQFMMVRIGFIGWTLVDISYLLAEIETKGWPTVPLLMVVTFHLVYILDFLIDEDTVLPTKEYTEDGIGFLMILGEYIWIPFYSSMPIYFLLHRPTQISPLSAVLICLMFAFGFVTYYMSNEQKSEFRKNPNNPSLAHLETIASPSGKKLLVSGWFGWVRHPNYLGDIMMTLAWCLPCGFTSFLPYLPALQCTNLLRLRAAEIEEACRKRHREAWQEYCRRVPYQLVPYVY</sequence>
<dbReference type="InterPro" id="IPR001171">
    <property type="entry name" value="ERG24_DHCR-like"/>
</dbReference>
<organism evidence="8 9">
    <name type="scientific">Scleropages formosus</name>
    <name type="common">Asian bonytongue</name>
    <name type="synonym">Osteoglossum formosum</name>
    <dbReference type="NCBI Taxonomy" id="113540"/>
    <lineage>
        <taxon>Eukaryota</taxon>
        <taxon>Metazoa</taxon>
        <taxon>Chordata</taxon>
        <taxon>Craniata</taxon>
        <taxon>Vertebrata</taxon>
        <taxon>Euteleostomi</taxon>
        <taxon>Actinopterygii</taxon>
        <taxon>Neopterygii</taxon>
        <taxon>Teleostei</taxon>
        <taxon>Osteoglossocephala</taxon>
        <taxon>Osteoglossomorpha</taxon>
        <taxon>Osteoglossiformes</taxon>
        <taxon>Osteoglossidae</taxon>
        <taxon>Scleropages</taxon>
    </lineage>
</organism>
<feature type="transmembrane region" description="Helical" evidence="6">
    <location>
        <begin position="296"/>
        <end position="320"/>
    </location>
</feature>
<feature type="transmembrane region" description="Helical" evidence="6">
    <location>
        <begin position="97"/>
        <end position="119"/>
    </location>
</feature>
<feature type="transmembrane region" description="Helical" evidence="6">
    <location>
        <begin position="171"/>
        <end position="191"/>
    </location>
</feature>
<keyword evidence="6" id="KW-0443">Lipid metabolism</keyword>
<evidence type="ECO:0000256" key="6">
    <source>
        <dbReference type="RuleBase" id="RU369120"/>
    </source>
</evidence>
<name>A0A8C9UZW3_SCLFO</name>
<dbReference type="GO" id="GO:0050613">
    <property type="term" value="F:Delta14-sterol reductase activity"/>
    <property type="evidence" value="ECO:0007669"/>
    <property type="project" value="UniProtKB-UniRule"/>
</dbReference>
<keyword evidence="6" id="KW-1207">Sterol metabolism</keyword>
<evidence type="ECO:0000256" key="7">
    <source>
        <dbReference type="SAM" id="MobiDB-lite"/>
    </source>
</evidence>
<dbReference type="Pfam" id="PF01222">
    <property type="entry name" value="ERG4_ERG24"/>
    <property type="match status" value="1"/>
</dbReference>
<proteinExistence type="inferred from homology"/>
<evidence type="ECO:0000313" key="9">
    <source>
        <dbReference type="Proteomes" id="UP000694397"/>
    </source>
</evidence>
<feature type="compositionally biased region" description="Polar residues" evidence="7">
    <location>
        <begin position="21"/>
        <end position="30"/>
    </location>
</feature>
<evidence type="ECO:0000313" key="8">
    <source>
        <dbReference type="Ensembl" id="ENSSFOP00015010039.1"/>
    </source>
</evidence>
<dbReference type="Ensembl" id="ENSSFOT00015010177.2">
    <property type="protein sequence ID" value="ENSSFOP00015010039.1"/>
    <property type="gene ID" value="ENSSFOG00015006533.2"/>
</dbReference>
<dbReference type="PANTHER" id="PTHR21257:SF52">
    <property type="entry name" value="DELTA(14)-STEROL REDUCTASE TM7SF2"/>
    <property type="match status" value="1"/>
</dbReference>
<dbReference type="KEGG" id="sfm:108928614"/>
<feature type="transmembrane region" description="Helical" evidence="6">
    <location>
        <begin position="53"/>
        <end position="77"/>
    </location>
</feature>
<keyword evidence="4 6" id="KW-1133">Transmembrane helix</keyword>
<keyword evidence="3 6" id="KW-0812">Transmembrane</keyword>
<evidence type="ECO:0000256" key="1">
    <source>
        <dbReference type="ARBA" id="ARBA00004141"/>
    </source>
</evidence>
<dbReference type="FunFam" id="1.20.120.1630:FF:000013">
    <property type="entry name" value="Lamin-B receptor-like Protein"/>
    <property type="match status" value="1"/>
</dbReference>
<dbReference type="GO" id="GO:0006695">
    <property type="term" value="P:cholesterol biosynthetic process"/>
    <property type="evidence" value="ECO:0007669"/>
    <property type="project" value="UniProtKB-UniRule"/>
</dbReference>
<keyword evidence="6" id="KW-0752">Steroid biosynthesis</keyword>